<protein>
    <submittedName>
        <fullName evidence="1">Uncharacterized protein</fullName>
    </submittedName>
</protein>
<keyword evidence="2" id="KW-1185">Reference proteome</keyword>
<gene>
    <name evidence="1" type="ORF">PGT21_050243</name>
</gene>
<sequence>MQDINIYFKNIDPSLLAETRRYYTDHPENITVEQELRKVVKRVYRDTYWICTTTTTSAVLSSAIYAPDNTVISYTDYLEEVKSVISEYYRNPSSFNLPPDVPPFNFLESELIEDTTTYTTIPDFGFGNPHYALDLSD</sequence>
<comment type="caution">
    <text evidence="1">The sequence shown here is derived from an EMBL/GenBank/DDBJ whole genome shotgun (WGS) entry which is preliminary data.</text>
</comment>
<organism evidence="1 2">
    <name type="scientific">Puccinia graminis f. sp. tritici</name>
    <dbReference type="NCBI Taxonomy" id="56615"/>
    <lineage>
        <taxon>Eukaryota</taxon>
        <taxon>Fungi</taxon>
        <taxon>Dikarya</taxon>
        <taxon>Basidiomycota</taxon>
        <taxon>Pucciniomycotina</taxon>
        <taxon>Pucciniomycetes</taxon>
        <taxon>Pucciniales</taxon>
        <taxon>Pucciniaceae</taxon>
        <taxon>Puccinia</taxon>
    </lineage>
</organism>
<dbReference type="EMBL" id="VSWC01000092">
    <property type="protein sequence ID" value="KAA1091085.1"/>
    <property type="molecule type" value="Genomic_DNA"/>
</dbReference>
<dbReference type="AlphaFoldDB" id="A0A5B0NP87"/>
<evidence type="ECO:0000313" key="2">
    <source>
        <dbReference type="Proteomes" id="UP000324748"/>
    </source>
</evidence>
<reference evidence="1 2" key="1">
    <citation type="submission" date="2019-05" db="EMBL/GenBank/DDBJ databases">
        <title>Emergence of the Ug99 lineage of the wheat stem rust pathogen through somatic hybridization.</title>
        <authorList>
            <person name="Li F."/>
            <person name="Upadhyaya N.M."/>
            <person name="Sperschneider J."/>
            <person name="Matny O."/>
            <person name="Nguyen-Phuc H."/>
            <person name="Mago R."/>
            <person name="Raley C."/>
            <person name="Miller M.E."/>
            <person name="Silverstein K.A.T."/>
            <person name="Henningsen E."/>
            <person name="Hirsch C.D."/>
            <person name="Visser B."/>
            <person name="Pretorius Z.A."/>
            <person name="Steffenson B.J."/>
            <person name="Schwessinger B."/>
            <person name="Dodds P.N."/>
            <person name="Figueroa M."/>
        </authorList>
    </citation>
    <scope>NUCLEOTIDE SEQUENCE [LARGE SCALE GENOMIC DNA]</scope>
    <source>
        <strain evidence="1">21-0</strain>
    </source>
</reference>
<name>A0A5B0NP87_PUCGR</name>
<evidence type="ECO:0000313" key="1">
    <source>
        <dbReference type="EMBL" id="KAA1091085.1"/>
    </source>
</evidence>
<dbReference type="Proteomes" id="UP000324748">
    <property type="component" value="Unassembled WGS sequence"/>
</dbReference>
<accession>A0A5B0NP87</accession>
<proteinExistence type="predicted"/>